<dbReference type="GO" id="GO:0016651">
    <property type="term" value="F:oxidoreductase activity, acting on NAD(P)H"/>
    <property type="evidence" value="ECO:0007669"/>
    <property type="project" value="TreeGrafter"/>
</dbReference>
<dbReference type="GO" id="GO:0005737">
    <property type="term" value="C:cytoplasm"/>
    <property type="evidence" value="ECO:0007669"/>
    <property type="project" value="TreeGrafter"/>
</dbReference>
<keyword evidence="4" id="KW-0560">Oxidoreductase</keyword>
<dbReference type="EMBL" id="BMZO01000012">
    <property type="protein sequence ID" value="GHC80405.1"/>
    <property type="molecule type" value="Genomic_DNA"/>
</dbReference>
<protein>
    <submittedName>
        <fullName evidence="7">Oxidoreductase</fullName>
    </submittedName>
</protein>
<dbReference type="SUPFAM" id="SSF51905">
    <property type="entry name" value="FAD/NAD(P)-binding domain"/>
    <property type="match status" value="1"/>
</dbReference>
<dbReference type="InterPro" id="IPR028202">
    <property type="entry name" value="Reductase_C"/>
</dbReference>
<dbReference type="RefSeq" id="WP_189492866.1">
    <property type="nucleotide sequence ID" value="NZ_BMZO01000012.1"/>
</dbReference>
<dbReference type="Gene3D" id="3.50.50.60">
    <property type="entry name" value="FAD/NAD(P)-binding domain"/>
    <property type="match status" value="2"/>
</dbReference>
<evidence type="ECO:0000256" key="3">
    <source>
        <dbReference type="ARBA" id="ARBA00022827"/>
    </source>
</evidence>
<dbReference type="Proteomes" id="UP000641137">
    <property type="component" value="Unassembled WGS sequence"/>
</dbReference>
<organism evidence="7 8">
    <name type="scientific">Limoniibacter endophyticus</name>
    <dbReference type="NCBI Taxonomy" id="1565040"/>
    <lineage>
        <taxon>Bacteria</taxon>
        <taxon>Pseudomonadati</taxon>
        <taxon>Pseudomonadota</taxon>
        <taxon>Alphaproteobacteria</taxon>
        <taxon>Hyphomicrobiales</taxon>
        <taxon>Bartonellaceae</taxon>
        <taxon>Limoniibacter</taxon>
    </lineage>
</organism>
<evidence type="ECO:0000256" key="1">
    <source>
        <dbReference type="ARBA" id="ARBA00001974"/>
    </source>
</evidence>
<dbReference type="InterPro" id="IPR036188">
    <property type="entry name" value="FAD/NAD-bd_sf"/>
</dbReference>
<comment type="caution">
    <text evidence="7">The sequence shown here is derived from an EMBL/GenBank/DDBJ whole genome shotgun (WGS) entry which is preliminary data.</text>
</comment>
<dbReference type="PRINTS" id="PR00411">
    <property type="entry name" value="PNDRDTASEI"/>
</dbReference>
<evidence type="ECO:0000259" key="5">
    <source>
        <dbReference type="Pfam" id="PF07992"/>
    </source>
</evidence>
<reference evidence="7" key="1">
    <citation type="journal article" date="2014" name="Int. J. Syst. Evol. Microbiol.">
        <title>Complete genome sequence of Corynebacterium casei LMG S-19264T (=DSM 44701T), isolated from a smear-ripened cheese.</title>
        <authorList>
            <consortium name="US DOE Joint Genome Institute (JGI-PGF)"/>
            <person name="Walter F."/>
            <person name="Albersmeier A."/>
            <person name="Kalinowski J."/>
            <person name="Ruckert C."/>
        </authorList>
    </citation>
    <scope>NUCLEOTIDE SEQUENCE</scope>
    <source>
        <strain evidence="7">KCTC 42097</strain>
    </source>
</reference>
<dbReference type="PANTHER" id="PTHR43557:SF2">
    <property type="entry name" value="RIESKE DOMAIN-CONTAINING PROTEIN-RELATED"/>
    <property type="match status" value="1"/>
</dbReference>
<dbReference type="InterPro" id="IPR023753">
    <property type="entry name" value="FAD/NAD-binding_dom"/>
</dbReference>
<dbReference type="Pfam" id="PF07992">
    <property type="entry name" value="Pyr_redox_2"/>
    <property type="match status" value="1"/>
</dbReference>
<keyword evidence="3" id="KW-0274">FAD</keyword>
<evidence type="ECO:0000313" key="7">
    <source>
        <dbReference type="EMBL" id="GHC80405.1"/>
    </source>
</evidence>
<dbReference type="InterPro" id="IPR050446">
    <property type="entry name" value="FAD-oxidoreductase/Apoptosis"/>
</dbReference>
<evidence type="ECO:0000313" key="8">
    <source>
        <dbReference type="Proteomes" id="UP000641137"/>
    </source>
</evidence>
<sequence length="415" mass="44561">MAQDTEIPEKIVIIGHGHAGIEAAAALRQKGFAGSITIVGDEPDLPYQRPPLSKSFLKSADDAGLPLKADSFFASSNIDLKRNVKAKSIDCETKTVALSGGARLDYDHLIIATGAQNRMPPVAGLVREQVLELRTLADARKMFAVLDRLSRVAIIGGGFIGLEVAALLRARDVEVDLFEAAPRLMSRVLSEPVSAWFKTFHDKLGTRLHLNANVEQLHHHADRTDVHFAGGQVLSVDAVVVAAGIMPETALAEAAGLDVDNGIVVDAWLRTSDASVSAIGDCAVYPNFFAGEMMRLESVQNAVDQARFVAARLVGGAQDSYRDLPWFWSNQGSARLQIAGLANGHDQVVLRGYPETGKFSAFLYKDTKLVCVESVNAATDHMVARRLIAQNIAVPVETARDQHSDLKALLAAAAA</sequence>
<comment type="cofactor">
    <cofactor evidence="1">
        <name>FAD</name>
        <dbReference type="ChEBI" id="CHEBI:57692"/>
    </cofactor>
</comment>
<feature type="domain" description="Reductase C-terminal" evidence="6">
    <location>
        <begin position="326"/>
        <end position="410"/>
    </location>
</feature>
<gene>
    <name evidence="7" type="ORF">GCM10010136_33490</name>
</gene>
<dbReference type="InterPro" id="IPR016156">
    <property type="entry name" value="FAD/NAD-linked_Rdtase_dimer_sf"/>
</dbReference>
<name>A0A8J3DK21_9HYPH</name>
<reference evidence="7" key="2">
    <citation type="submission" date="2020-09" db="EMBL/GenBank/DDBJ databases">
        <authorList>
            <person name="Sun Q."/>
            <person name="Kim S."/>
        </authorList>
    </citation>
    <scope>NUCLEOTIDE SEQUENCE</scope>
    <source>
        <strain evidence="7">KCTC 42097</strain>
    </source>
</reference>
<dbReference type="Gene3D" id="3.30.390.30">
    <property type="match status" value="1"/>
</dbReference>
<proteinExistence type="predicted"/>
<feature type="domain" description="FAD/NAD(P)-binding" evidence="5">
    <location>
        <begin position="10"/>
        <end position="306"/>
    </location>
</feature>
<dbReference type="AlphaFoldDB" id="A0A8J3DK21"/>
<evidence type="ECO:0000259" key="6">
    <source>
        <dbReference type="Pfam" id="PF14759"/>
    </source>
</evidence>
<dbReference type="SUPFAM" id="SSF55424">
    <property type="entry name" value="FAD/NAD-linked reductases, dimerisation (C-terminal) domain"/>
    <property type="match status" value="1"/>
</dbReference>
<evidence type="ECO:0000256" key="2">
    <source>
        <dbReference type="ARBA" id="ARBA00022630"/>
    </source>
</evidence>
<keyword evidence="8" id="KW-1185">Reference proteome</keyword>
<evidence type="ECO:0000256" key="4">
    <source>
        <dbReference type="ARBA" id="ARBA00023002"/>
    </source>
</evidence>
<dbReference type="PRINTS" id="PR00368">
    <property type="entry name" value="FADPNR"/>
</dbReference>
<dbReference type="PANTHER" id="PTHR43557">
    <property type="entry name" value="APOPTOSIS-INDUCING FACTOR 1"/>
    <property type="match status" value="1"/>
</dbReference>
<keyword evidence="2" id="KW-0285">Flavoprotein</keyword>
<accession>A0A8J3DK21</accession>
<dbReference type="Pfam" id="PF14759">
    <property type="entry name" value="Reductase_C"/>
    <property type="match status" value="1"/>
</dbReference>